<evidence type="ECO:0000256" key="3">
    <source>
        <dbReference type="ARBA" id="ARBA00023125"/>
    </source>
</evidence>
<protein>
    <submittedName>
        <fullName evidence="6">MerR family transcriptional regulator</fullName>
    </submittedName>
</protein>
<dbReference type="Proteomes" id="UP000380386">
    <property type="component" value="Unassembled WGS sequence"/>
</dbReference>
<keyword evidence="3" id="KW-0238">DNA-binding</keyword>
<dbReference type="Gene3D" id="1.10.1660.10">
    <property type="match status" value="1"/>
</dbReference>
<proteinExistence type="predicted"/>
<dbReference type="RefSeq" id="WP_153383534.1">
    <property type="nucleotide sequence ID" value="NZ_VDFL01000004.1"/>
</dbReference>
<organism evidence="6 7">
    <name type="scientific">Companilactobacillus mishanensis</name>
    <dbReference type="NCBI Taxonomy" id="2486008"/>
    <lineage>
        <taxon>Bacteria</taxon>
        <taxon>Bacillati</taxon>
        <taxon>Bacillota</taxon>
        <taxon>Bacilli</taxon>
        <taxon>Lactobacillales</taxon>
        <taxon>Lactobacillaceae</taxon>
        <taxon>Companilactobacillus</taxon>
    </lineage>
</organism>
<name>A0A5P0ZIQ8_9LACO</name>
<dbReference type="AlphaFoldDB" id="A0A5P0ZIQ8"/>
<keyword evidence="5" id="KW-0175">Coiled coil</keyword>
<evidence type="ECO:0000313" key="7">
    <source>
        <dbReference type="Proteomes" id="UP000380386"/>
    </source>
</evidence>
<dbReference type="PANTHER" id="PTHR30204">
    <property type="entry name" value="REDOX-CYCLING DRUG-SENSING TRANSCRIPTIONAL ACTIVATOR SOXR"/>
    <property type="match status" value="1"/>
</dbReference>
<dbReference type="InterPro" id="IPR000551">
    <property type="entry name" value="MerR-type_HTH_dom"/>
</dbReference>
<dbReference type="InterPro" id="IPR047057">
    <property type="entry name" value="MerR_fam"/>
</dbReference>
<evidence type="ECO:0000256" key="5">
    <source>
        <dbReference type="SAM" id="Coils"/>
    </source>
</evidence>
<feature type="coiled-coil region" evidence="5">
    <location>
        <begin position="99"/>
        <end position="126"/>
    </location>
</feature>
<evidence type="ECO:0000256" key="4">
    <source>
        <dbReference type="ARBA" id="ARBA00023163"/>
    </source>
</evidence>
<dbReference type="InterPro" id="IPR009061">
    <property type="entry name" value="DNA-bd_dom_put_sf"/>
</dbReference>
<dbReference type="SMART" id="SM00422">
    <property type="entry name" value="HTH_MERR"/>
    <property type="match status" value="1"/>
</dbReference>
<dbReference type="Pfam" id="PF13411">
    <property type="entry name" value="MerR_1"/>
    <property type="match status" value="1"/>
</dbReference>
<keyword evidence="2" id="KW-0805">Transcription regulation</keyword>
<dbReference type="EMBL" id="VDFM01000010">
    <property type="protein sequence ID" value="MQS52996.1"/>
    <property type="molecule type" value="Genomic_DNA"/>
</dbReference>
<gene>
    <name evidence="6" type="ORF">FHL02_08180</name>
</gene>
<accession>A0A5P0ZIQ8</accession>
<dbReference type="PROSITE" id="PS50937">
    <property type="entry name" value="HTH_MERR_2"/>
    <property type="match status" value="1"/>
</dbReference>
<reference evidence="6 7" key="1">
    <citation type="journal article" date="2019" name="Syst. Appl. Microbiol.">
        <title>Polyphasic characterization of two novel Lactobacillus spp. isolated from blown salami packages: Description of Lactobacillus halodurans sp. nov. and Lactobacillus salsicarnum sp. nov.</title>
        <authorList>
            <person name="Schuster J.A."/>
            <person name="Klingl A."/>
            <person name="Vogel R.F."/>
            <person name="Ehrmann M.A."/>
        </authorList>
    </citation>
    <scope>NUCLEOTIDE SEQUENCE [LARGE SCALE GENOMIC DNA]</scope>
    <source>
        <strain evidence="6 7">TMW 1.2118</strain>
    </source>
</reference>
<dbReference type="GO" id="GO:0003700">
    <property type="term" value="F:DNA-binding transcription factor activity"/>
    <property type="evidence" value="ECO:0007669"/>
    <property type="project" value="InterPro"/>
</dbReference>
<keyword evidence="4" id="KW-0804">Transcription</keyword>
<evidence type="ECO:0000256" key="1">
    <source>
        <dbReference type="ARBA" id="ARBA00022491"/>
    </source>
</evidence>
<dbReference type="GO" id="GO:0003677">
    <property type="term" value="F:DNA binding"/>
    <property type="evidence" value="ECO:0007669"/>
    <property type="project" value="UniProtKB-KW"/>
</dbReference>
<evidence type="ECO:0000313" key="6">
    <source>
        <dbReference type="EMBL" id="MQS52996.1"/>
    </source>
</evidence>
<dbReference type="SUPFAM" id="SSF46955">
    <property type="entry name" value="Putative DNA-binding domain"/>
    <property type="match status" value="1"/>
</dbReference>
<dbReference type="PANTHER" id="PTHR30204:SF69">
    <property type="entry name" value="MERR-FAMILY TRANSCRIPTIONAL REGULATOR"/>
    <property type="match status" value="1"/>
</dbReference>
<evidence type="ECO:0000256" key="2">
    <source>
        <dbReference type="ARBA" id="ARBA00023015"/>
    </source>
</evidence>
<keyword evidence="1" id="KW-0678">Repressor</keyword>
<comment type="caution">
    <text evidence="6">The sequence shown here is derived from an EMBL/GenBank/DDBJ whole genome shotgun (WGS) entry which is preliminary data.</text>
</comment>
<dbReference type="OrthoDB" id="9791488at2"/>
<sequence>MYTIKEVSVKFDVTYDTLRYYEQIGLLPPIGRNSQGQREYSDGDIEELNKVMHLRKLGATITECKDFMTLLGNGKMDAKDYDNGIEFLHQLDINLDKRISEIQEQKEFLQRKTDHLESEKNKLKNLQK</sequence>